<evidence type="ECO:0000256" key="2">
    <source>
        <dbReference type="RuleBase" id="RU003682"/>
    </source>
</evidence>
<reference evidence="5 6" key="1">
    <citation type="submission" date="2024-09" db="EMBL/GenBank/DDBJ databases">
        <title>Itraconazole resistance in Madurella fahalii resulting from another homologue of gene encoding cytochrome P450 14-alpha sterol demethylase (CYP51).</title>
        <authorList>
            <person name="Yoshioka I."/>
            <person name="Fahal A.H."/>
            <person name="Kaneko S."/>
            <person name="Yaguchi T."/>
        </authorList>
    </citation>
    <scope>NUCLEOTIDE SEQUENCE [LARGE SCALE GENOMIC DNA]</scope>
    <source>
        <strain evidence="5 6">IFM 68171</strain>
    </source>
</reference>
<evidence type="ECO:0000313" key="5">
    <source>
        <dbReference type="EMBL" id="GAB1312374.1"/>
    </source>
</evidence>
<dbReference type="Pfam" id="PF14226">
    <property type="entry name" value="DIOX_N"/>
    <property type="match status" value="1"/>
</dbReference>
<keyword evidence="6" id="KW-1185">Reference proteome</keyword>
<dbReference type="Pfam" id="PF03171">
    <property type="entry name" value="2OG-FeII_Oxy"/>
    <property type="match status" value="1"/>
</dbReference>
<accession>A0ABQ0G3X2</accession>
<dbReference type="PROSITE" id="PS51471">
    <property type="entry name" value="FE2OG_OXY"/>
    <property type="match status" value="1"/>
</dbReference>
<dbReference type="InterPro" id="IPR044861">
    <property type="entry name" value="IPNS-like_FE2OG_OXY"/>
</dbReference>
<organism evidence="5 6">
    <name type="scientific">Madurella fahalii</name>
    <dbReference type="NCBI Taxonomy" id="1157608"/>
    <lineage>
        <taxon>Eukaryota</taxon>
        <taxon>Fungi</taxon>
        <taxon>Dikarya</taxon>
        <taxon>Ascomycota</taxon>
        <taxon>Pezizomycotina</taxon>
        <taxon>Sordariomycetes</taxon>
        <taxon>Sordariomycetidae</taxon>
        <taxon>Sordariales</taxon>
        <taxon>Sordariales incertae sedis</taxon>
        <taxon>Madurella</taxon>
    </lineage>
</organism>
<feature type="region of interest" description="Disordered" evidence="3">
    <location>
        <begin position="1"/>
        <end position="24"/>
    </location>
</feature>
<evidence type="ECO:0000256" key="1">
    <source>
        <dbReference type="ARBA" id="ARBA00008056"/>
    </source>
</evidence>
<sequence>MSTSSEPSRTPVTTIPTVNISPFTNPASTDAERLGAGQALVAALHRLGFAKITGHGLAGQEMDDAFAWVKRLFDLPVEDKMKAPHPAAPMPHRGYSGLGSEKVYSMEDLESQVAGGKPEQELRKVEDFKESYEVGSEDDDQQPNIWLPDEVLPGFRDYTTSLYQRLSGVANAILDAIGVGLRLDAHDLAALRQMACYRYCQLRLLHYPAITKQKLQKDVFARMPAHNDWGTFTMLMQDSNGGLELRDPQSQQFLQGSPENGVLILNAGDMLQRFTNGYFISALHRVSVPNPDAVSEAGIPARYSIPFFVAPAPSHTVASLARFVSAETPAKYEPVKFEDYSSVISKYMYRSEKA</sequence>
<dbReference type="InterPro" id="IPR027443">
    <property type="entry name" value="IPNS-like_sf"/>
</dbReference>
<name>A0ABQ0G3X2_9PEZI</name>
<dbReference type="InterPro" id="IPR005123">
    <property type="entry name" value="Oxoglu/Fe-dep_dioxygenase_dom"/>
</dbReference>
<dbReference type="GO" id="GO:0051213">
    <property type="term" value="F:dioxygenase activity"/>
    <property type="evidence" value="ECO:0007669"/>
    <property type="project" value="UniProtKB-KW"/>
</dbReference>
<dbReference type="PANTHER" id="PTHR47990">
    <property type="entry name" value="2-OXOGLUTARATE (2OG) AND FE(II)-DEPENDENT OXYGENASE SUPERFAMILY PROTEIN-RELATED"/>
    <property type="match status" value="1"/>
</dbReference>
<keyword evidence="2" id="KW-0479">Metal-binding</keyword>
<dbReference type="Gene3D" id="2.60.120.330">
    <property type="entry name" value="B-lactam Antibiotic, Isopenicillin N Synthase, Chain"/>
    <property type="match status" value="1"/>
</dbReference>
<keyword evidence="2" id="KW-0408">Iron</keyword>
<keyword evidence="5" id="KW-0223">Dioxygenase</keyword>
<comment type="caution">
    <text evidence="5">The sequence shown here is derived from an EMBL/GenBank/DDBJ whole genome shotgun (WGS) entry which is preliminary data.</text>
</comment>
<dbReference type="GeneID" id="98173329"/>
<proteinExistence type="inferred from homology"/>
<feature type="domain" description="Fe2OG dioxygenase" evidence="4">
    <location>
        <begin position="198"/>
        <end position="311"/>
    </location>
</feature>
<dbReference type="SUPFAM" id="SSF51197">
    <property type="entry name" value="Clavaminate synthase-like"/>
    <property type="match status" value="1"/>
</dbReference>
<keyword evidence="2" id="KW-0560">Oxidoreductase</keyword>
<dbReference type="EMBL" id="BAAFSV010000001">
    <property type="protein sequence ID" value="GAB1312374.1"/>
    <property type="molecule type" value="Genomic_DNA"/>
</dbReference>
<protein>
    <submittedName>
        <fullName evidence="5">Leucoanthocyanidin dioxygenase</fullName>
    </submittedName>
</protein>
<evidence type="ECO:0000259" key="4">
    <source>
        <dbReference type="PROSITE" id="PS51471"/>
    </source>
</evidence>
<gene>
    <name evidence="5" type="ORF">MFIFM68171_02584</name>
</gene>
<dbReference type="Proteomes" id="UP001628179">
    <property type="component" value="Unassembled WGS sequence"/>
</dbReference>
<dbReference type="RefSeq" id="XP_070914107.1">
    <property type="nucleotide sequence ID" value="XM_071058006.1"/>
</dbReference>
<dbReference type="InterPro" id="IPR050231">
    <property type="entry name" value="Iron_ascorbate_oxido_reductase"/>
</dbReference>
<dbReference type="InterPro" id="IPR026992">
    <property type="entry name" value="DIOX_N"/>
</dbReference>
<comment type="similarity">
    <text evidence="1 2">Belongs to the iron/ascorbate-dependent oxidoreductase family.</text>
</comment>
<evidence type="ECO:0000256" key="3">
    <source>
        <dbReference type="SAM" id="MobiDB-lite"/>
    </source>
</evidence>
<evidence type="ECO:0000313" key="6">
    <source>
        <dbReference type="Proteomes" id="UP001628179"/>
    </source>
</evidence>